<accession>A0ABQ8GGL6</accession>
<evidence type="ECO:0000256" key="1">
    <source>
        <dbReference type="SAM" id="MobiDB-lite"/>
    </source>
</evidence>
<keyword evidence="3" id="KW-1185">Reference proteome</keyword>
<protein>
    <submittedName>
        <fullName evidence="2">Uncharacterized protein</fullName>
    </submittedName>
</protein>
<feature type="compositionally biased region" description="Basic and acidic residues" evidence="1">
    <location>
        <begin position="206"/>
        <end position="216"/>
    </location>
</feature>
<dbReference type="Proteomes" id="UP000774617">
    <property type="component" value="Unassembled WGS sequence"/>
</dbReference>
<evidence type="ECO:0000313" key="3">
    <source>
        <dbReference type="Proteomes" id="UP000774617"/>
    </source>
</evidence>
<feature type="region of interest" description="Disordered" evidence="1">
    <location>
        <begin position="595"/>
        <end position="630"/>
    </location>
</feature>
<proteinExistence type="predicted"/>
<sequence>MVIGRWRRNHLSAYPRLRRWLSSSLVVARGLDGAMMSHRISLSLNPLKVETYHIRPPLLIPMSSCRDDRQLRGQRRNSSVEQPSTVWHRAVTPNRAVLLVSLPCPSSAHASLSWNLRMGDVIKRLFHKRYRSTDKNFKPLQSFPYQDARPGPPPRRGSLPLRGNAALPPNDSLCLSASRANPPRTRRSASLGSTYAHPRPNRLRKAASDTSRRARPGDLLRLSIADHGDIPPASPPLPGTAVTSDEARYWRDMDAHTARLDRQLSAGAEGRYGEDVADRVLAEYFPKPPGGPVNSEDELENVPNGSATLSVPSKNRSLKERGSYTLADGEELPVRVENTQSRLFLEDSDDEHAGDSSKEHGHKRSHSSLKRKKGQYSLRNFSNPRNDYGVQATVGKHHRPDGITKEEQESGPSRSYLIDDSPEPPSLDGVADLRNTEDVTYHSRYAPGKTRPIETFLPSGNALTSVAAVTHQTIYPEIHHIREERIFREVHTHDVFHRILPIVDIEVLPARHFVPVEDGGLREIPEEEVPGRALNHQARNWLVAELVSRRTGNDEGSIQPRQFSAREFPGTEGDERRYTTEDGFERTETTWVHPPTIETGARDSGQSEPLYVLPPRPRETPIGSREGEEASLCSRKSLKNLARCVHDCPFDECAEFEAQAREARRGKSG</sequence>
<feature type="compositionally biased region" description="Basic residues" evidence="1">
    <location>
        <begin position="360"/>
        <end position="374"/>
    </location>
</feature>
<gene>
    <name evidence="2" type="ORF">B0J12DRAFT_698143</name>
</gene>
<organism evidence="2 3">
    <name type="scientific">Macrophomina phaseolina</name>
    <dbReference type="NCBI Taxonomy" id="35725"/>
    <lineage>
        <taxon>Eukaryota</taxon>
        <taxon>Fungi</taxon>
        <taxon>Dikarya</taxon>
        <taxon>Ascomycota</taxon>
        <taxon>Pezizomycotina</taxon>
        <taxon>Dothideomycetes</taxon>
        <taxon>Dothideomycetes incertae sedis</taxon>
        <taxon>Botryosphaeriales</taxon>
        <taxon>Botryosphaeriaceae</taxon>
        <taxon>Macrophomina</taxon>
    </lineage>
</organism>
<feature type="region of interest" description="Disordered" evidence="1">
    <location>
        <begin position="137"/>
        <end position="216"/>
    </location>
</feature>
<feature type="region of interest" description="Disordered" evidence="1">
    <location>
        <begin position="284"/>
        <end position="318"/>
    </location>
</feature>
<comment type="caution">
    <text evidence="2">The sequence shown here is derived from an EMBL/GenBank/DDBJ whole genome shotgun (WGS) entry which is preliminary data.</text>
</comment>
<name>A0ABQ8GGL6_9PEZI</name>
<evidence type="ECO:0000313" key="2">
    <source>
        <dbReference type="EMBL" id="KAH7054539.1"/>
    </source>
</evidence>
<feature type="region of interest" description="Disordered" evidence="1">
    <location>
        <begin position="342"/>
        <end position="428"/>
    </location>
</feature>
<reference evidence="2 3" key="1">
    <citation type="journal article" date="2021" name="Nat. Commun.">
        <title>Genetic determinants of endophytism in the Arabidopsis root mycobiome.</title>
        <authorList>
            <person name="Mesny F."/>
            <person name="Miyauchi S."/>
            <person name="Thiergart T."/>
            <person name="Pickel B."/>
            <person name="Atanasova L."/>
            <person name="Karlsson M."/>
            <person name="Huettel B."/>
            <person name="Barry K.W."/>
            <person name="Haridas S."/>
            <person name="Chen C."/>
            <person name="Bauer D."/>
            <person name="Andreopoulos W."/>
            <person name="Pangilinan J."/>
            <person name="LaButti K."/>
            <person name="Riley R."/>
            <person name="Lipzen A."/>
            <person name="Clum A."/>
            <person name="Drula E."/>
            <person name="Henrissat B."/>
            <person name="Kohler A."/>
            <person name="Grigoriev I.V."/>
            <person name="Martin F.M."/>
            <person name="Hacquard S."/>
        </authorList>
    </citation>
    <scope>NUCLEOTIDE SEQUENCE [LARGE SCALE GENOMIC DNA]</scope>
    <source>
        <strain evidence="2 3">MPI-SDFR-AT-0080</strain>
    </source>
</reference>
<dbReference type="EMBL" id="JAGTJR010000009">
    <property type="protein sequence ID" value="KAH7054539.1"/>
    <property type="molecule type" value="Genomic_DNA"/>
</dbReference>
<feature type="compositionally biased region" description="Polar residues" evidence="1">
    <location>
        <begin position="303"/>
        <end position="315"/>
    </location>
</feature>